<keyword evidence="1" id="KW-0547">Nucleotide-binding</keyword>
<proteinExistence type="inferred from homology"/>
<dbReference type="GO" id="GO:0005525">
    <property type="term" value="F:GTP binding"/>
    <property type="evidence" value="ECO:0007669"/>
    <property type="project" value="UniProtKB-KW"/>
</dbReference>
<evidence type="ECO:0000313" key="6">
    <source>
        <dbReference type="Proteomes" id="UP000053317"/>
    </source>
</evidence>
<dbReference type="InterPro" id="IPR030379">
    <property type="entry name" value="G_SEPTIN_dom"/>
</dbReference>
<protein>
    <submittedName>
        <fullName evidence="5">Putative heat shock protein</fullName>
    </submittedName>
</protein>
<name>A0A0G2G6L8_PHACM</name>
<keyword evidence="6" id="KW-1185">Reference proteome</keyword>
<keyword evidence="2" id="KW-0812">Transmembrane</keyword>
<evidence type="ECO:0000256" key="2">
    <source>
        <dbReference type="SAM" id="Phobius"/>
    </source>
</evidence>
<sequence length="353" mass="39273">MGSTLVNMLGGIGGPQVDIVLFMTTKETMSVDLRTISTLAEIGNVIPLIAKSDCLDEEQILEMREEITTFLSSSPARVFSFAHSDEQVAKINSPYTVSSALSPDMETMDASLLMSSEYIQPLVSSQLHYLVRSLFDKDTILYLKHTSAKKLVSWKSKHPAPLIAPNRTPSASPRPSTIGSPALTSVSASGVLVPYASDISLTTSNSYTLARVADHTQREERLAQVRLAKWATDLQESLNRERERYEKIARGERALWLVERMGEELRDGHLQSLEKSPFRSKNADYELPSYANSAFAMNDPMGLLKWNDDIQTRGWVALQVCGSFGVIGGLAFWLAKTWGFNNYAQSIADQWKW</sequence>
<reference evidence="5 6" key="2">
    <citation type="submission" date="2015-05" db="EMBL/GenBank/DDBJ databases">
        <authorList>
            <person name="Morales-Cruz A."/>
            <person name="Amrine K.C."/>
            <person name="Cantu D."/>
        </authorList>
    </citation>
    <scope>NUCLEOTIDE SEQUENCE [LARGE SCALE GENOMIC DNA]</scope>
    <source>
        <strain evidence="5">UCRPC4</strain>
    </source>
</reference>
<dbReference type="AlphaFoldDB" id="A0A0G2G6L8"/>
<reference evidence="5 6" key="1">
    <citation type="submission" date="2015-05" db="EMBL/GenBank/DDBJ databases">
        <title>Distinctive expansion of gene families associated with plant cell wall degradation and secondary metabolism in the genomes of grapevine trunk pathogens.</title>
        <authorList>
            <person name="Lawrence D.P."/>
            <person name="Travadon R."/>
            <person name="Rolshausen P.E."/>
            <person name="Baumgartner K."/>
        </authorList>
    </citation>
    <scope>NUCLEOTIDE SEQUENCE [LARGE SCALE GENOMIC DNA]</scope>
    <source>
        <strain evidence="5">UCRPC4</strain>
    </source>
</reference>
<dbReference type="Pfam" id="PF00735">
    <property type="entry name" value="Septin"/>
    <property type="match status" value="1"/>
</dbReference>
<comment type="caution">
    <text evidence="5">The sequence shown here is derived from an EMBL/GenBank/DDBJ whole genome shotgun (WGS) entry which is preliminary data.</text>
</comment>
<feature type="transmembrane region" description="Helical" evidence="2">
    <location>
        <begin position="315"/>
        <end position="335"/>
    </location>
</feature>
<keyword evidence="2" id="KW-0472">Membrane</keyword>
<evidence type="ECO:0000259" key="4">
    <source>
        <dbReference type="Pfam" id="PF20571"/>
    </source>
</evidence>
<gene>
    <name evidence="5" type="ORF">UCRPC4_g04523</name>
</gene>
<dbReference type="InterPro" id="IPR046707">
    <property type="entry name" value="DUF6780"/>
</dbReference>
<dbReference type="OrthoDB" id="4150765at2759"/>
<dbReference type="Proteomes" id="UP000053317">
    <property type="component" value="Unassembled WGS sequence"/>
</dbReference>
<dbReference type="Pfam" id="PF20571">
    <property type="entry name" value="DUF6780"/>
    <property type="match status" value="1"/>
</dbReference>
<dbReference type="InterPro" id="IPR027417">
    <property type="entry name" value="P-loop_NTPase"/>
</dbReference>
<organism evidence="5 6">
    <name type="scientific">Phaeomoniella chlamydospora</name>
    <name type="common">Phaeoacremonium chlamydosporum</name>
    <dbReference type="NCBI Taxonomy" id="158046"/>
    <lineage>
        <taxon>Eukaryota</taxon>
        <taxon>Fungi</taxon>
        <taxon>Dikarya</taxon>
        <taxon>Ascomycota</taxon>
        <taxon>Pezizomycotina</taxon>
        <taxon>Eurotiomycetes</taxon>
        <taxon>Chaetothyriomycetidae</taxon>
        <taxon>Phaeomoniellales</taxon>
        <taxon>Phaeomoniellaceae</taxon>
        <taxon>Phaeomoniella</taxon>
    </lineage>
</organism>
<keyword evidence="5" id="KW-0346">Stress response</keyword>
<keyword evidence="1" id="KW-0342">GTP-binding</keyword>
<feature type="domain" description="DUF6780" evidence="4">
    <location>
        <begin position="143"/>
        <end position="218"/>
    </location>
</feature>
<evidence type="ECO:0000259" key="3">
    <source>
        <dbReference type="Pfam" id="PF00735"/>
    </source>
</evidence>
<dbReference type="EMBL" id="LCWF01000108">
    <property type="protein sequence ID" value="KKY19363.1"/>
    <property type="molecule type" value="Genomic_DNA"/>
</dbReference>
<keyword evidence="2" id="KW-1133">Transmembrane helix</keyword>
<evidence type="ECO:0000256" key="1">
    <source>
        <dbReference type="RuleBase" id="RU004560"/>
    </source>
</evidence>
<comment type="similarity">
    <text evidence="1">Belongs to the TRAFAC class TrmE-Era-EngA-EngB-Septin-like GTPase superfamily. Septin GTPase family.</text>
</comment>
<dbReference type="Gene3D" id="3.40.50.300">
    <property type="entry name" value="P-loop containing nucleotide triphosphate hydrolases"/>
    <property type="match status" value="1"/>
</dbReference>
<accession>A0A0G2G6L8</accession>
<feature type="domain" description="Septin-type G" evidence="3">
    <location>
        <begin position="27"/>
        <end position="88"/>
    </location>
</feature>
<evidence type="ECO:0000313" key="5">
    <source>
        <dbReference type="EMBL" id="KKY19363.1"/>
    </source>
</evidence>